<dbReference type="SUPFAM" id="SSF52799">
    <property type="entry name" value="(Phosphotyrosine protein) phosphatases II"/>
    <property type="match status" value="1"/>
</dbReference>
<dbReference type="WBParaSite" id="TTAC_0000411901-mRNA-1">
    <property type="protein sequence ID" value="TTAC_0000411901-mRNA-1"/>
    <property type="gene ID" value="TTAC_0000411901"/>
</dbReference>
<dbReference type="AlphaFoldDB" id="A0A0R3WTM9"/>
<evidence type="ECO:0000256" key="1">
    <source>
        <dbReference type="SAM" id="Phobius"/>
    </source>
</evidence>
<keyword evidence="1" id="KW-0812">Transmembrane</keyword>
<dbReference type="InterPro" id="IPR029021">
    <property type="entry name" value="Prot-tyrosine_phosphatase-like"/>
</dbReference>
<organism evidence="2">
    <name type="scientific">Hydatigena taeniaeformis</name>
    <name type="common">Feline tapeworm</name>
    <name type="synonym">Taenia taeniaeformis</name>
    <dbReference type="NCBI Taxonomy" id="6205"/>
    <lineage>
        <taxon>Eukaryota</taxon>
        <taxon>Metazoa</taxon>
        <taxon>Spiralia</taxon>
        <taxon>Lophotrochozoa</taxon>
        <taxon>Platyhelminthes</taxon>
        <taxon>Cestoda</taxon>
        <taxon>Eucestoda</taxon>
        <taxon>Cyclophyllidea</taxon>
        <taxon>Taeniidae</taxon>
        <taxon>Hydatigera</taxon>
    </lineage>
</organism>
<keyword evidence="1" id="KW-0472">Membrane</keyword>
<keyword evidence="1" id="KW-1133">Transmembrane helix</keyword>
<reference evidence="2" key="1">
    <citation type="submission" date="2017-02" db="UniProtKB">
        <authorList>
            <consortium name="WormBaseParasite"/>
        </authorList>
    </citation>
    <scope>IDENTIFICATION</scope>
</reference>
<evidence type="ECO:0000313" key="2">
    <source>
        <dbReference type="WBParaSite" id="TTAC_0000411901-mRNA-1"/>
    </source>
</evidence>
<dbReference type="Gene3D" id="3.90.190.10">
    <property type="entry name" value="Protein tyrosine phosphatase superfamily"/>
    <property type="match status" value="1"/>
</dbReference>
<name>A0A0R3WTM9_HYDTA</name>
<protein>
    <submittedName>
        <fullName evidence="2">Polyprotein</fullName>
    </submittedName>
</protein>
<proteinExistence type="predicted"/>
<sequence>LSKRGLQAVLITGILAIVLLTVVAVVAVVVKKRKEKIVRQDQYMKMCNDDEDAIEADFKSILPKKFGMRLRKAPPPIHLPDFVQTVATYATNDYAVLREEFKTLQCMAATQQGEKCLTMEVGAHPENHLRNRYQNVLP</sequence>
<accession>A0A0R3WTM9</accession>
<feature type="transmembrane region" description="Helical" evidence="1">
    <location>
        <begin position="6"/>
        <end position="30"/>
    </location>
</feature>